<sequence length="168" mass="17149">MKKTLATVLISGIALAGCAPTGEYLQSDVFGANQLNTRQEVKPVTILAVLPAKVRINNSDEKQIAQTAGTLLGAVVGGIVGYQYSGAGAAAGAVAGGTTGALAGSMIKSTVLVPGVSISYRVQGTNQVYNSTQAGQPCQFHRGQALMITGMGNSNETRIQPNAICPKK</sequence>
<name>A0A448TTL7_9PAST</name>
<reference evidence="2 3" key="1">
    <citation type="submission" date="2018-12" db="EMBL/GenBank/DDBJ databases">
        <authorList>
            <consortium name="Pathogen Informatics"/>
        </authorList>
    </citation>
    <scope>NUCLEOTIDE SEQUENCE [LARGE SCALE GENOMIC DNA]</scope>
    <source>
        <strain evidence="2 3">NCTC12871</strain>
    </source>
</reference>
<evidence type="ECO:0000256" key="1">
    <source>
        <dbReference type="SAM" id="SignalP"/>
    </source>
</evidence>
<keyword evidence="1" id="KW-0732">Signal</keyword>
<evidence type="ECO:0000313" key="3">
    <source>
        <dbReference type="Proteomes" id="UP000279799"/>
    </source>
</evidence>
<protein>
    <recommendedName>
        <fullName evidence="4">17 kDa surface antigen</fullName>
    </recommendedName>
</protein>
<proteinExistence type="predicted"/>
<dbReference type="EMBL" id="LR134510">
    <property type="protein sequence ID" value="VEJ09151.1"/>
    <property type="molecule type" value="Genomic_DNA"/>
</dbReference>
<dbReference type="RefSeq" id="WP_197721294.1">
    <property type="nucleotide sequence ID" value="NZ_LR134510.1"/>
</dbReference>
<evidence type="ECO:0008006" key="4">
    <source>
        <dbReference type="Google" id="ProtNLM"/>
    </source>
</evidence>
<dbReference type="KEGG" id="adp:NCTC12871_00587"/>
<dbReference type="Proteomes" id="UP000279799">
    <property type="component" value="Chromosome"/>
</dbReference>
<gene>
    <name evidence="2" type="ORF">NCTC12871_00587</name>
</gene>
<evidence type="ECO:0000313" key="2">
    <source>
        <dbReference type="EMBL" id="VEJ09151.1"/>
    </source>
</evidence>
<feature type="chain" id="PRO_5019363070" description="17 kDa surface antigen" evidence="1">
    <location>
        <begin position="17"/>
        <end position="168"/>
    </location>
</feature>
<feature type="signal peptide" evidence="1">
    <location>
        <begin position="1"/>
        <end position="16"/>
    </location>
</feature>
<keyword evidence="3" id="KW-1185">Reference proteome</keyword>
<dbReference type="AlphaFoldDB" id="A0A448TTL7"/>
<accession>A0A448TTL7</accession>
<dbReference type="PROSITE" id="PS51257">
    <property type="entry name" value="PROKAR_LIPOPROTEIN"/>
    <property type="match status" value="1"/>
</dbReference>
<organism evidence="2 3">
    <name type="scientific">Actinobacillus delphinicola</name>
    <dbReference type="NCBI Taxonomy" id="51161"/>
    <lineage>
        <taxon>Bacteria</taxon>
        <taxon>Pseudomonadati</taxon>
        <taxon>Pseudomonadota</taxon>
        <taxon>Gammaproteobacteria</taxon>
        <taxon>Pasteurellales</taxon>
        <taxon>Pasteurellaceae</taxon>
        <taxon>Actinobacillus</taxon>
    </lineage>
</organism>